<feature type="transmembrane region" description="Helical" evidence="2">
    <location>
        <begin position="7"/>
        <end position="31"/>
    </location>
</feature>
<dbReference type="Pfam" id="PF02225">
    <property type="entry name" value="PA"/>
    <property type="match status" value="1"/>
</dbReference>
<sequence length="736" mass="83050">MNQNKLIYIGTGVAIAIVLFVAGILIGRFAIPRPVHNLHADGITTSNIYSKDEQLAIRNQFLKYVSAEEIEATLRNSTRQTHLAGTDDDRNEAESIADRWRRHGLDVTIYPYDVLLSYPDSAQPNLVSVFDSDNNLLTQSTGSELVYDEDDRSLPFHNIVRPFLAYTPNGTMQSSRLYYINYCTSEDFQFIETQIDKNELQGSIVICRYGKIFRGNKISIAEKYGAIGVILYGDPSDAAAVHSSYPYSIDLPEMGQQRGSVLLLSGDPLTMHYPAKDYTYRTSTNNNRWLPKIVAQQIGYKEARDIFSHMTGKSVISNWTGRLDQVNYVYGGLLLNDRQVNSRISCLQIRRIHNVIGIIPGHIEPDRYVLVGGHFDAWNFGALDDGSGIAINHELVRVFGSLMRPNWKPRRSLMFCAWAAEEYGIIGSIEFIEEFAKILGARVVSYLNMDVAVTGREVMLLDMSPLLYDFVIDISRQVKAPYMNETIYEQWIRINDGDKDVGKRFFTMGINAGSDYTGFSQIAGSSNLGMTYVNVSGIQSGGAYPLYHTQYETFRLVKNFVDPEFQAHQAVARVVGLAALTLTDVDLLPFNPIRYYEALLTLLEFTKSSAPESTNFTSLEYAIDQFKIVSNQFSHRVQTTLDKSDPLQLRIVNDQLMQLERAFQNPLGNSLEQSDLKHIVYAPSRTNRYNARGFPTITDAIEDRNVTLIQQQISIVTYFVQSAVSVLRPPQIIQTI</sequence>
<dbReference type="SUPFAM" id="SSF47672">
    <property type="entry name" value="Transferrin receptor-like dimerisation domain"/>
    <property type="match status" value="1"/>
</dbReference>
<dbReference type="Proteomes" id="UP000663828">
    <property type="component" value="Unassembled WGS sequence"/>
</dbReference>
<feature type="domain" description="PA" evidence="3">
    <location>
        <begin position="184"/>
        <end position="258"/>
    </location>
</feature>
<dbReference type="Pfam" id="PF04389">
    <property type="entry name" value="Peptidase_M28"/>
    <property type="match status" value="1"/>
</dbReference>
<dbReference type="SUPFAM" id="SSF53187">
    <property type="entry name" value="Zn-dependent exopeptidases"/>
    <property type="match status" value="1"/>
</dbReference>
<evidence type="ECO:0000313" key="6">
    <source>
        <dbReference type="EMBL" id="CAF0951219.1"/>
    </source>
</evidence>
<dbReference type="AlphaFoldDB" id="A0A814D5N8"/>
<gene>
    <name evidence="6" type="ORF">XAT740_LOCUS10674</name>
</gene>
<dbReference type="InterPro" id="IPR003137">
    <property type="entry name" value="PA_domain"/>
</dbReference>
<evidence type="ECO:0000313" key="7">
    <source>
        <dbReference type="Proteomes" id="UP000663828"/>
    </source>
</evidence>
<dbReference type="Gene3D" id="1.20.930.40">
    <property type="entry name" value="Transferrin receptor-like, dimerisation domain"/>
    <property type="match status" value="1"/>
</dbReference>
<evidence type="ECO:0000259" key="5">
    <source>
        <dbReference type="Pfam" id="PF04389"/>
    </source>
</evidence>
<dbReference type="InterPro" id="IPR036757">
    <property type="entry name" value="TFR-like_dimer_dom_sf"/>
</dbReference>
<keyword evidence="7" id="KW-1185">Reference proteome</keyword>
<dbReference type="EMBL" id="CAJNOR010000573">
    <property type="protein sequence ID" value="CAF0951219.1"/>
    <property type="molecule type" value="Genomic_DNA"/>
</dbReference>
<dbReference type="InterPro" id="IPR007365">
    <property type="entry name" value="TFR-like_dimer_dom"/>
</dbReference>
<dbReference type="GO" id="GO:0004180">
    <property type="term" value="F:carboxypeptidase activity"/>
    <property type="evidence" value="ECO:0007669"/>
    <property type="project" value="TreeGrafter"/>
</dbReference>
<evidence type="ECO:0000259" key="4">
    <source>
        <dbReference type="Pfam" id="PF04253"/>
    </source>
</evidence>
<dbReference type="InterPro" id="IPR046450">
    <property type="entry name" value="PA_dom_sf"/>
</dbReference>
<dbReference type="Pfam" id="PF04253">
    <property type="entry name" value="TFR_dimer"/>
    <property type="match status" value="1"/>
</dbReference>
<dbReference type="InterPro" id="IPR007484">
    <property type="entry name" value="Peptidase_M28"/>
</dbReference>
<keyword evidence="2" id="KW-0472">Membrane</keyword>
<evidence type="ECO:0000259" key="3">
    <source>
        <dbReference type="Pfam" id="PF02225"/>
    </source>
</evidence>
<evidence type="ECO:0000256" key="1">
    <source>
        <dbReference type="ARBA" id="ARBA00005634"/>
    </source>
</evidence>
<feature type="domain" description="Transferrin receptor-like dimerisation" evidence="4">
    <location>
        <begin position="615"/>
        <end position="727"/>
    </location>
</feature>
<name>A0A814D5N8_ADIRI</name>
<keyword evidence="2" id="KW-0812">Transmembrane</keyword>
<feature type="domain" description="Peptidase M28" evidence="5">
    <location>
        <begin position="354"/>
        <end position="555"/>
    </location>
</feature>
<organism evidence="6 7">
    <name type="scientific">Adineta ricciae</name>
    <name type="common">Rotifer</name>
    <dbReference type="NCBI Taxonomy" id="249248"/>
    <lineage>
        <taxon>Eukaryota</taxon>
        <taxon>Metazoa</taxon>
        <taxon>Spiralia</taxon>
        <taxon>Gnathifera</taxon>
        <taxon>Rotifera</taxon>
        <taxon>Eurotatoria</taxon>
        <taxon>Bdelloidea</taxon>
        <taxon>Adinetida</taxon>
        <taxon>Adinetidae</taxon>
        <taxon>Adineta</taxon>
    </lineage>
</organism>
<protein>
    <submittedName>
        <fullName evidence="6">Uncharacterized protein</fullName>
    </submittedName>
</protein>
<dbReference type="SUPFAM" id="SSF52025">
    <property type="entry name" value="PA domain"/>
    <property type="match status" value="1"/>
</dbReference>
<dbReference type="Gene3D" id="3.50.30.30">
    <property type="match status" value="1"/>
</dbReference>
<accession>A0A814D5N8</accession>
<dbReference type="InterPro" id="IPR039373">
    <property type="entry name" value="Peptidase_M28B"/>
</dbReference>
<dbReference type="Gene3D" id="3.40.630.10">
    <property type="entry name" value="Zn peptidases"/>
    <property type="match status" value="1"/>
</dbReference>
<reference evidence="6" key="1">
    <citation type="submission" date="2021-02" db="EMBL/GenBank/DDBJ databases">
        <authorList>
            <person name="Nowell W R."/>
        </authorList>
    </citation>
    <scope>NUCLEOTIDE SEQUENCE</scope>
</reference>
<dbReference type="PANTHER" id="PTHR10404">
    <property type="entry name" value="N-ACETYLATED-ALPHA-LINKED ACIDIC DIPEPTIDASE"/>
    <property type="match status" value="1"/>
</dbReference>
<comment type="similarity">
    <text evidence="1">Belongs to the peptidase M28 family. M28B subfamily.</text>
</comment>
<dbReference type="PANTHER" id="PTHR10404:SF77">
    <property type="entry name" value="GLUTAMATE CARBOXYPEPTIDASE 2 HOMOLOG"/>
    <property type="match status" value="1"/>
</dbReference>
<evidence type="ECO:0000256" key="2">
    <source>
        <dbReference type="SAM" id="Phobius"/>
    </source>
</evidence>
<comment type="caution">
    <text evidence="6">The sequence shown here is derived from an EMBL/GenBank/DDBJ whole genome shotgun (WGS) entry which is preliminary data.</text>
</comment>
<dbReference type="FunFam" id="3.40.630.10:FF:000101">
    <property type="entry name" value="N-acetylated alpha-linked acidic dipeptidase like 1"/>
    <property type="match status" value="1"/>
</dbReference>
<keyword evidence="2" id="KW-1133">Transmembrane helix</keyword>
<proteinExistence type="inferred from homology"/>